<dbReference type="EMBL" id="FNLL01000010">
    <property type="protein sequence ID" value="SDU50246.1"/>
    <property type="molecule type" value="Genomic_DNA"/>
</dbReference>
<keyword evidence="3" id="KW-1185">Reference proteome</keyword>
<sequence length="315" mass="36147">MMIISDRCIRVKNKRGADKISMDIKMPSLQTKLIKCLIFILFFILSSPLSGQEIKKGNEFDKLVRQLIHDGFKKEKMDALFSRESVFFDPDGVSLFFVHSESSLDYNQFTSKKSIKNALKYITEHKITLEQAQKIYGVDKTIITAILLVETRLGTYLGKRIVMNTLATMAALTDKRLRERIWNAIPDKKKPKKATFIKKAEQRSQWGYEELKALIKYSEQEKISPEKIRGSYAGAMGISQFMPSNALKLAKDGNNDGKINLFSHADAIFSVANYLKHHGWKPGIARQKQHKVLFRYNHSNYYVDTLLKISDKLKG</sequence>
<evidence type="ECO:0000259" key="1">
    <source>
        <dbReference type="Pfam" id="PF13406"/>
    </source>
</evidence>
<dbReference type="GO" id="GO:0009253">
    <property type="term" value="P:peptidoglycan catabolic process"/>
    <property type="evidence" value="ECO:0007669"/>
    <property type="project" value="TreeGrafter"/>
</dbReference>
<protein>
    <submittedName>
        <fullName evidence="2">Membrane-bound lytic murein transglycosylase B</fullName>
    </submittedName>
</protein>
<dbReference type="InterPro" id="IPR023346">
    <property type="entry name" value="Lysozyme-like_dom_sf"/>
</dbReference>
<dbReference type="AlphaFoldDB" id="A0A1H2J265"/>
<dbReference type="CDD" id="cd13399">
    <property type="entry name" value="Slt35-like"/>
    <property type="match status" value="1"/>
</dbReference>
<dbReference type="PANTHER" id="PTHR30163:SF9">
    <property type="entry name" value="MEMBRANE-BOUND LYTIC MUREIN TRANSGLYCOSYLASE B"/>
    <property type="match status" value="1"/>
</dbReference>
<reference evidence="3" key="1">
    <citation type="submission" date="2016-10" db="EMBL/GenBank/DDBJ databases">
        <authorList>
            <person name="Varghese N."/>
            <person name="Submissions S."/>
        </authorList>
    </citation>
    <scope>NUCLEOTIDE SEQUENCE [LARGE SCALE GENOMIC DNA]</scope>
    <source>
        <strain evidence="3">DSM 3384</strain>
    </source>
</reference>
<accession>A0A1H2J265</accession>
<dbReference type="Gene3D" id="1.10.530.10">
    <property type="match status" value="2"/>
</dbReference>
<dbReference type="Gene3D" id="1.10.8.350">
    <property type="entry name" value="Bacterial muramidase"/>
    <property type="match status" value="2"/>
</dbReference>
<dbReference type="InterPro" id="IPR043426">
    <property type="entry name" value="MltB-like"/>
</dbReference>
<proteinExistence type="predicted"/>
<evidence type="ECO:0000313" key="2">
    <source>
        <dbReference type="EMBL" id="SDU50246.1"/>
    </source>
</evidence>
<feature type="domain" description="Transglycosylase SLT" evidence="1">
    <location>
        <begin position="60"/>
        <end position="283"/>
    </location>
</feature>
<gene>
    <name evidence="2" type="ORF">SAMN04487931_11088</name>
</gene>
<dbReference type="SUPFAM" id="SSF53955">
    <property type="entry name" value="Lysozyme-like"/>
    <property type="match status" value="1"/>
</dbReference>
<dbReference type="InterPro" id="IPR031304">
    <property type="entry name" value="SLT_2"/>
</dbReference>
<dbReference type="Pfam" id="PF13406">
    <property type="entry name" value="SLT_2"/>
    <property type="match status" value="1"/>
</dbReference>
<dbReference type="Proteomes" id="UP000199608">
    <property type="component" value="Unassembled WGS sequence"/>
</dbReference>
<dbReference type="GO" id="GO:0008933">
    <property type="term" value="F:peptidoglycan lytic transglycosylase activity"/>
    <property type="evidence" value="ECO:0007669"/>
    <property type="project" value="TreeGrafter"/>
</dbReference>
<name>A0A1H2J265_9BACT</name>
<evidence type="ECO:0000313" key="3">
    <source>
        <dbReference type="Proteomes" id="UP000199608"/>
    </source>
</evidence>
<organism evidence="2 3">
    <name type="scientific">Desulfobacula phenolica</name>
    <dbReference type="NCBI Taxonomy" id="90732"/>
    <lineage>
        <taxon>Bacteria</taxon>
        <taxon>Pseudomonadati</taxon>
        <taxon>Thermodesulfobacteriota</taxon>
        <taxon>Desulfobacteria</taxon>
        <taxon>Desulfobacterales</taxon>
        <taxon>Desulfobacteraceae</taxon>
        <taxon>Desulfobacula</taxon>
    </lineage>
</organism>
<dbReference type="PANTHER" id="PTHR30163">
    <property type="entry name" value="MEMBRANE-BOUND LYTIC MUREIN TRANSGLYCOSYLASE B"/>
    <property type="match status" value="1"/>
</dbReference>